<feature type="transmembrane region" description="Helical" evidence="1">
    <location>
        <begin position="23"/>
        <end position="41"/>
    </location>
</feature>
<dbReference type="AlphaFoldDB" id="A0A3N6MJJ4"/>
<keyword evidence="3" id="KW-1185">Reference proteome</keyword>
<feature type="transmembrane region" description="Helical" evidence="1">
    <location>
        <begin position="125"/>
        <end position="141"/>
    </location>
</feature>
<comment type="caution">
    <text evidence="2">The sequence shown here is derived from an EMBL/GenBank/DDBJ whole genome shotgun (WGS) entry which is preliminary data.</text>
</comment>
<dbReference type="RefSeq" id="WP_124195001.1">
    <property type="nucleotide sequence ID" value="NZ_REGA01000004.1"/>
</dbReference>
<keyword evidence="1" id="KW-0472">Membrane</keyword>
<evidence type="ECO:0000313" key="3">
    <source>
        <dbReference type="Proteomes" id="UP000282323"/>
    </source>
</evidence>
<evidence type="ECO:0000256" key="1">
    <source>
        <dbReference type="SAM" id="Phobius"/>
    </source>
</evidence>
<name>A0A3N6MJJ4_NATCH</name>
<proteinExistence type="predicted"/>
<organism evidence="2 3">
    <name type="scientific">Natrarchaeobius chitinivorans</name>
    <dbReference type="NCBI Taxonomy" id="1679083"/>
    <lineage>
        <taxon>Archaea</taxon>
        <taxon>Methanobacteriati</taxon>
        <taxon>Methanobacteriota</taxon>
        <taxon>Stenosarchaea group</taxon>
        <taxon>Halobacteria</taxon>
        <taxon>Halobacteriales</taxon>
        <taxon>Natrialbaceae</taxon>
        <taxon>Natrarchaeobius</taxon>
    </lineage>
</organism>
<dbReference type="Proteomes" id="UP000282323">
    <property type="component" value="Unassembled WGS sequence"/>
</dbReference>
<keyword evidence="1" id="KW-1133">Transmembrane helix</keyword>
<sequence length="185" mass="19015">MTGEFAHAWVLEYYRSLAPIERAGIQFAATLVFASVLLGTLQGRGSQAVTKSRRSPIISTCIGFPSLLVVLALTSTGYFIVGSSLGTFFGVILVTVGLALLPTSAAVGIVAMGQAITARLGRDKRWLGVFTGSLVFGLAGLSVPVALAVAGITTMLGLGTVIRLLIGPGGATSPEERSVPPANKI</sequence>
<dbReference type="EMBL" id="REGA01000004">
    <property type="protein sequence ID" value="RQG96001.1"/>
    <property type="molecule type" value="Genomic_DNA"/>
</dbReference>
<reference evidence="2 3" key="1">
    <citation type="submission" date="2018-10" db="EMBL/GenBank/DDBJ databases">
        <title>Natrarchaeobius chitinivorans gen. nov., sp. nov., and Natrarchaeobius haloalkaliphilus sp. nov., alkaliphilic, chitin-utilizing haloarchaea from hypersaline alkaline lakes.</title>
        <authorList>
            <person name="Sorokin D.Y."/>
            <person name="Elcheninov A.G."/>
            <person name="Kostrikina N.A."/>
            <person name="Bale N.J."/>
            <person name="Sinninghe Damste J.S."/>
            <person name="Khijniak T.V."/>
            <person name="Kublanov I.V."/>
            <person name="Toshchakov S.V."/>
        </authorList>
    </citation>
    <scope>NUCLEOTIDE SEQUENCE [LARGE SCALE GENOMIC DNA]</scope>
    <source>
        <strain evidence="2 3">AArcht4T</strain>
    </source>
</reference>
<accession>A0A3N6MJJ4</accession>
<feature type="transmembrane region" description="Helical" evidence="1">
    <location>
        <begin position="62"/>
        <end position="81"/>
    </location>
</feature>
<gene>
    <name evidence="2" type="ORF">EA473_07435</name>
</gene>
<feature type="transmembrane region" description="Helical" evidence="1">
    <location>
        <begin position="87"/>
        <end position="113"/>
    </location>
</feature>
<evidence type="ECO:0000313" key="2">
    <source>
        <dbReference type="EMBL" id="RQG96001.1"/>
    </source>
</evidence>
<protein>
    <submittedName>
        <fullName evidence="2">Uncharacterized protein</fullName>
    </submittedName>
</protein>
<keyword evidence="1" id="KW-0812">Transmembrane</keyword>